<dbReference type="AlphaFoldDB" id="I6ZZL8"/>
<evidence type="ECO:0000313" key="1">
    <source>
        <dbReference type="EMBL" id="AFN74408.1"/>
    </source>
</evidence>
<evidence type="ECO:0000313" key="2">
    <source>
        <dbReference type="Proteomes" id="UP000009011"/>
    </source>
</evidence>
<keyword evidence="2" id="KW-1185">Reference proteome</keyword>
<gene>
    <name evidence="1" type="ordered locus">MROS_1170</name>
</gene>
<name>I6ZZL8_MELRP</name>
<reference evidence="1 2" key="1">
    <citation type="journal article" date="2013" name="PLoS ONE">
        <title>Genomic analysis of Melioribacter roseus, facultatively anaerobic organotrophic bacterium representing a novel deep lineage within Bacteriodetes/Chlorobi group.</title>
        <authorList>
            <person name="Kadnikov V.V."/>
            <person name="Mardanov A.V."/>
            <person name="Podosokorskaya O.A."/>
            <person name="Gavrilov S.N."/>
            <person name="Kublanov I.V."/>
            <person name="Beletsky A.V."/>
            <person name="Bonch-Osmolovskaya E.A."/>
            <person name="Ravin N.V."/>
        </authorList>
    </citation>
    <scope>NUCLEOTIDE SEQUENCE [LARGE SCALE GENOMIC DNA]</scope>
    <source>
        <strain evidence="2">JCM 17771 / P3M-2</strain>
    </source>
</reference>
<dbReference type="EMBL" id="CP003557">
    <property type="protein sequence ID" value="AFN74408.1"/>
    <property type="molecule type" value="Genomic_DNA"/>
</dbReference>
<protein>
    <submittedName>
        <fullName evidence="1">Uncharacterized protein</fullName>
    </submittedName>
</protein>
<sequence length="44" mass="4921">MKANHNDALRFASAGVLGFNMSKKKFESKSQPAFPSFPLSLSWF</sequence>
<organism evidence="1 2">
    <name type="scientific">Melioribacter roseus (strain DSM 23840 / JCM 17771 / VKM B-2668 / P3M-2)</name>
    <dbReference type="NCBI Taxonomy" id="1191523"/>
    <lineage>
        <taxon>Bacteria</taxon>
        <taxon>Pseudomonadati</taxon>
        <taxon>Ignavibacteriota</taxon>
        <taxon>Ignavibacteria</taxon>
        <taxon>Ignavibacteriales</taxon>
        <taxon>Melioribacteraceae</taxon>
        <taxon>Melioribacter</taxon>
    </lineage>
</organism>
<proteinExistence type="predicted"/>
<dbReference type="KEGG" id="mro:MROS_1170"/>
<accession>I6ZZL8</accession>
<dbReference type="Proteomes" id="UP000009011">
    <property type="component" value="Chromosome"/>
</dbReference>
<dbReference type="HOGENOM" id="CLU_3218429_0_0_10"/>